<evidence type="ECO:0000313" key="1">
    <source>
        <dbReference type="EMBL" id="VDN62009.1"/>
    </source>
</evidence>
<dbReference type="EMBL" id="LR130779">
    <property type="protein sequence ID" value="VDN62009.1"/>
    <property type="molecule type" value="Genomic_DNA"/>
</dbReference>
<protein>
    <submittedName>
        <fullName evidence="1">Uncharacterized protein</fullName>
    </submittedName>
</protein>
<reference evidence="1" key="1">
    <citation type="submission" date="2018-11" db="EMBL/GenBank/DDBJ databases">
        <authorList>
            <consortium name="Genoscope - CEA"/>
            <person name="William W."/>
        </authorList>
    </citation>
    <scope>NUCLEOTIDE SEQUENCE [LARGE SCALE GENOMIC DNA]</scope>
    <source>
        <strain evidence="1">T9AD</strain>
    </source>
</reference>
<proteinExistence type="predicted"/>
<sequence length="52" mass="5939">MSVIQIRDADHAISFEHEDLTLLFLALRLTVNKLQAEAQLADRIGDIFNLCR</sequence>
<organism evidence="1">
    <name type="scientific">Ectopseudomonas oleovorans</name>
    <name type="common">Pseudomonas oleovorans</name>
    <dbReference type="NCBI Taxonomy" id="301"/>
    <lineage>
        <taxon>Bacteria</taxon>
        <taxon>Pseudomonadati</taxon>
        <taxon>Pseudomonadota</taxon>
        <taxon>Gammaproteobacteria</taxon>
        <taxon>Pseudomonadales</taxon>
        <taxon>Pseudomonadaceae</taxon>
        <taxon>Ectopseudomonas</taxon>
    </lineage>
</organism>
<gene>
    <name evidence="1" type="ORF">POT9AD_1018</name>
</gene>
<dbReference type="AlphaFoldDB" id="A0A653B038"/>
<name>A0A653B038_ECTOL</name>
<accession>A0A653B038</accession>